<dbReference type="InterPro" id="IPR017096">
    <property type="entry name" value="BTB-kelch_protein"/>
</dbReference>
<dbReference type="InterPro" id="IPR000210">
    <property type="entry name" value="BTB/POZ_dom"/>
</dbReference>
<organism evidence="4 5">
    <name type="scientific">Clupea harengus</name>
    <name type="common">Atlantic herring</name>
    <dbReference type="NCBI Taxonomy" id="7950"/>
    <lineage>
        <taxon>Eukaryota</taxon>
        <taxon>Metazoa</taxon>
        <taxon>Chordata</taxon>
        <taxon>Craniata</taxon>
        <taxon>Vertebrata</taxon>
        <taxon>Euteleostomi</taxon>
        <taxon>Actinopterygii</taxon>
        <taxon>Neopterygii</taxon>
        <taxon>Teleostei</taxon>
        <taxon>Clupei</taxon>
        <taxon>Clupeiformes</taxon>
        <taxon>Clupeoidei</taxon>
        <taxon>Clupeidae</taxon>
        <taxon>Clupea</taxon>
    </lineage>
</organism>
<protein>
    <submittedName>
        <fullName evidence="5">Kelch-like protein 33</fullName>
    </submittedName>
</protein>
<dbReference type="SMART" id="SM00225">
    <property type="entry name" value="BTB"/>
    <property type="match status" value="1"/>
</dbReference>
<dbReference type="RefSeq" id="XP_031440769.1">
    <property type="nucleotide sequence ID" value="XM_031584909.2"/>
</dbReference>
<evidence type="ECO:0000313" key="5">
    <source>
        <dbReference type="RefSeq" id="XP_031440769.1"/>
    </source>
</evidence>
<dbReference type="Pfam" id="PF24981">
    <property type="entry name" value="Beta-prop_ATRN-LZTR1"/>
    <property type="match status" value="1"/>
</dbReference>
<dbReference type="SMART" id="SM00612">
    <property type="entry name" value="Kelch"/>
    <property type="match status" value="4"/>
</dbReference>
<dbReference type="SUPFAM" id="SSF117281">
    <property type="entry name" value="Kelch motif"/>
    <property type="match status" value="1"/>
</dbReference>
<dbReference type="KEGG" id="char:105898413"/>
<dbReference type="InterPro" id="IPR011333">
    <property type="entry name" value="SKP1/BTB/POZ_sf"/>
</dbReference>
<dbReference type="Proteomes" id="UP000515152">
    <property type="component" value="Chromosome 18"/>
</dbReference>
<sequence length="569" mass="63618">MKQLWIEKVGCDVVLEAEDREFTAHRVVLAASSDYFRGMFTSGMRECQQRSVSVPSLGNEELEAFLHCFYSGALDLSWERVFDLVCSALQFQIQPALSLCLGFLEQEIDATSCLDVASFAEAYAMGDLLELADDYVLRHFQEVSVTPKFQDLPAERLLGYLCCDGLCAPSELTVFRAVVAWLEADLSERLPQARKLMSGVRFPLMTFREFCEVRAINLRMECSADGEVELYGMALKDFGLGTSSSEECFRVRCPNDALVLIGGDQLNPDMGMRLPSRQLWFANALRSGVGLVKDIEWRTLGEIPEQARFRHGAAVMAGKLYVVGGCHFYAKNDTMKSGFCYDPLHNTWQKIADMHEPRSNFTVVVRENALYAIGGDKDINTNLDSVEVYCPDSNSWRFTRPLDQALSGHAAVVWKGEIFISGGLNCEYKCLVCMFLYHPEKGTVYLSDMAHDRALHSMECLGGRFYAAGGVCNFSKFYTDLVACEVYDPVRDSWCAVAPLATPHVGAASAILEEKLYILGGYSQEDYSESKLVHRYDPTTGRWLNVGRMPGPNTDICACVLRLPAQLRQ</sequence>
<evidence type="ECO:0000256" key="2">
    <source>
        <dbReference type="ARBA" id="ARBA00022737"/>
    </source>
</evidence>
<evidence type="ECO:0000256" key="1">
    <source>
        <dbReference type="ARBA" id="ARBA00022441"/>
    </source>
</evidence>
<dbReference type="Gene3D" id="3.30.710.10">
    <property type="entry name" value="Potassium Channel Kv1.1, Chain A"/>
    <property type="match status" value="1"/>
</dbReference>
<reference evidence="5" key="1">
    <citation type="submission" date="2025-08" db="UniProtKB">
        <authorList>
            <consortium name="RefSeq"/>
        </authorList>
    </citation>
    <scope>IDENTIFICATION</scope>
</reference>
<evidence type="ECO:0000313" key="4">
    <source>
        <dbReference type="Proteomes" id="UP000515152"/>
    </source>
</evidence>
<dbReference type="PANTHER" id="PTHR45632:SF14">
    <property type="entry name" value="KELCH-LIKE PROTEIN 33"/>
    <property type="match status" value="1"/>
</dbReference>
<proteinExistence type="predicted"/>
<evidence type="ECO:0000259" key="3">
    <source>
        <dbReference type="PROSITE" id="PS50097"/>
    </source>
</evidence>
<dbReference type="GeneID" id="105898413"/>
<dbReference type="Pfam" id="PF21536">
    <property type="entry name" value="BTB_KLHL33"/>
    <property type="match status" value="1"/>
</dbReference>
<keyword evidence="1" id="KW-0880">Kelch repeat</keyword>
<name>A0A6P8GNH1_CLUHA</name>
<gene>
    <name evidence="5" type="primary">LOC105898413</name>
</gene>
<dbReference type="AlphaFoldDB" id="A0A6P8GNH1"/>
<dbReference type="InterPro" id="IPR011705">
    <property type="entry name" value="BACK"/>
</dbReference>
<dbReference type="PROSITE" id="PS50097">
    <property type="entry name" value="BTB"/>
    <property type="match status" value="1"/>
</dbReference>
<keyword evidence="4" id="KW-1185">Reference proteome</keyword>
<dbReference type="PANTHER" id="PTHR45632">
    <property type="entry name" value="LD33804P"/>
    <property type="match status" value="1"/>
</dbReference>
<dbReference type="FunFam" id="1.25.40.420:FF:000001">
    <property type="entry name" value="Kelch-like family member 12"/>
    <property type="match status" value="1"/>
</dbReference>
<dbReference type="Pfam" id="PF07707">
    <property type="entry name" value="BACK"/>
    <property type="match status" value="1"/>
</dbReference>
<dbReference type="PIRSF" id="PIRSF037037">
    <property type="entry name" value="Kelch-like_protein_gigaxonin"/>
    <property type="match status" value="1"/>
</dbReference>
<feature type="domain" description="BTB" evidence="3">
    <location>
        <begin position="11"/>
        <end position="78"/>
    </location>
</feature>
<dbReference type="SMART" id="SM00875">
    <property type="entry name" value="BACK"/>
    <property type="match status" value="1"/>
</dbReference>
<dbReference type="Gene3D" id="1.25.40.420">
    <property type="match status" value="1"/>
</dbReference>
<dbReference type="SUPFAM" id="SSF54695">
    <property type="entry name" value="POZ domain"/>
    <property type="match status" value="1"/>
</dbReference>
<dbReference type="OrthoDB" id="45365at2759"/>
<keyword evidence="2" id="KW-0677">Repeat</keyword>
<dbReference type="Gene3D" id="2.120.10.80">
    <property type="entry name" value="Kelch-type beta propeller"/>
    <property type="match status" value="2"/>
</dbReference>
<dbReference type="InterPro" id="IPR006652">
    <property type="entry name" value="Kelch_1"/>
</dbReference>
<dbReference type="InterPro" id="IPR015915">
    <property type="entry name" value="Kelch-typ_b-propeller"/>
</dbReference>
<accession>A0A6P8GNH1</accession>
<dbReference type="InterPro" id="IPR056737">
    <property type="entry name" value="Beta-prop_ATRN-MKLN-like"/>
</dbReference>